<accession>G0UBG4</accession>
<dbReference type="EMBL" id="HE573027">
    <property type="protein sequence ID" value="CCC53160.1"/>
    <property type="molecule type" value="Genomic_DNA"/>
</dbReference>
<dbReference type="InterPro" id="IPR042856">
    <property type="entry name" value="RSP14"/>
</dbReference>
<evidence type="ECO:0000313" key="1">
    <source>
        <dbReference type="EMBL" id="CCC53160.1"/>
    </source>
</evidence>
<dbReference type="InterPro" id="IPR000225">
    <property type="entry name" value="Armadillo"/>
</dbReference>
<dbReference type="PANTHER" id="PTHR15599">
    <property type="entry name" value="RTDR1"/>
    <property type="match status" value="1"/>
</dbReference>
<dbReference type="InterPro" id="IPR011989">
    <property type="entry name" value="ARM-like"/>
</dbReference>
<organism evidence="1">
    <name type="scientific">Trypanosoma vivax (strain Y486)</name>
    <dbReference type="NCBI Taxonomy" id="1055687"/>
    <lineage>
        <taxon>Eukaryota</taxon>
        <taxon>Discoba</taxon>
        <taxon>Euglenozoa</taxon>
        <taxon>Kinetoplastea</taxon>
        <taxon>Metakinetoplastina</taxon>
        <taxon>Trypanosomatida</taxon>
        <taxon>Trypanosomatidae</taxon>
        <taxon>Trypanosoma</taxon>
        <taxon>Duttonella</taxon>
    </lineage>
</organism>
<dbReference type="AlphaFoldDB" id="G0UBG4"/>
<name>G0UBG4_TRYVY</name>
<protein>
    <submittedName>
        <fullName evidence="1">Uncharacterized protein</fullName>
    </submittedName>
</protein>
<dbReference type="OMA" id="YEPGKQQ"/>
<dbReference type="SMART" id="SM00185">
    <property type="entry name" value="ARM"/>
    <property type="match status" value="4"/>
</dbReference>
<sequence length="383" mass="42890">MWSVIRRLQGVSPTCESTSGVSSFERHQHSIMMHEIKPYPRQLDPDIFTRPYGDLEYEKVRVWMLSDVADKRLQAINHLLELYVQQRENSIRSLKYGFLELLLSTLHHDEEERMRCKAAEALIMLLLEPKALDMLLSMDDEKGALRELLKTVEDPSSEVVILSLKVMIACRMAYNAYEAIARLVKYGLIERCIALLRHADDRVTATACTTLGTIFSVKEAFIPFVEAGGVAELTAVLQRDDPFITAEAADVITLAAAYRMGKKAAVERRTLSFLLPHMLHENLRVRTAVTGAVAQLTIYEPGKQQAVDCGVPPVLLEILAQEGERDVLVNVVKGIVNVAEHPAGRRQLLGAKERLQAIAREADDYQPLTSSISEALSQLARKC</sequence>
<reference evidence="1" key="1">
    <citation type="journal article" date="2012" name="Proc. Natl. Acad. Sci. U.S.A.">
        <title>Antigenic diversity is generated by distinct evolutionary mechanisms in African trypanosome species.</title>
        <authorList>
            <person name="Jackson A.P."/>
            <person name="Berry A."/>
            <person name="Aslett M."/>
            <person name="Allison H.C."/>
            <person name="Burton P."/>
            <person name="Vavrova-Anderson J."/>
            <person name="Brown R."/>
            <person name="Browne H."/>
            <person name="Corton N."/>
            <person name="Hauser H."/>
            <person name="Gamble J."/>
            <person name="Gilderthorp R."/>
            <person name="Marcello L."/>
            <person name="McQuillan J."/>
            <person name="Otto T.D."/>
            <person name="Quail M.A."/>
            <person name="Sanders M.J."/>
            <person name="van Tonder A."/>
            <person name="Ginger M.L."/>
            <person name="Field M.C."/>
            <person name="Barry J.D."/>
            <person name="Hertz-Fowler C."/>
            <person name="Berriman M."/>
        </authorList>
    </citation>
    <scope>NUCLEOTIDE SEQUENCE</scope>
    <source>
        <strain evidence="1">Y486</strain>
    </source>
</reference>
<dbReference type="PANTHER" id="PTHR15599:SF1">
    <property type="entry name" value="RADIAL SPOKE HEAD 14 HOMOLOG"/>
    <property type="match status" value="1"/>
</dbReference>
<proteinExistence type="predicted"/>
<gene>
    <name evidence="1" type="ORF">TVY486_1106440</name>
</gene>
<dbReference type="Gene3D" id="1.25.10.10">
    <property type="entry name" value="Leucine-rich Repeat Variant"/>
    <property type="match status" value="1"/>
</dbReference>
<dbReference type="InterPro" id="IPR016024">
    <property type="entry name" value="ARM-type_fold"/>
</dbReference>
<dbReference type="SUPFAM" id="SSF48371">
    <property type="entry name" value="ARM repeat"/>
    <property type="match status" value="1"/>
</dbReference>
<dbReference type="VEuPathDB" id="TriTrypDB:TvY486_1106440"/>